<dbReference type="EMBL" id="CP002606">
    <property type="protein sequence ID" value="AEA33313.1"/>
    <property type="molecule type" value="Genomic_DNA"/>
</dbReference>
<name>F2LTI8_HIPMA</name>
<feature type="domain" description="NodB homology" evidence="3">
    <location>
        <begin position="58"/>
        <end position="169"/>
    </location>
</feature>
<reference evidence="4 5" key="1">
    <citation type="journal article" date="2011" name="Stand. Genomic Sci.">
        <title>Complete genome sequence of the thermophilic sulfur-reducer Hippea maritima type strain (MH(2)).</title>
        <authorList>
            <person name="Huntemann M."/>
            <person name="Lu M."/>
            <person name="Nolan M."/>
            <person name="Lapidus A."/>
            <person name="Lucas S."/>
            <person name="Hammon N."/>
            <person name="Deshpande S."/>
            <person name="Cheng J.F."/>
            <person name="Tapia R."/>
            <person name="Han C."/>
            <person name="Goodwin L."/>
            <person name="Pitluck S."/>
            <person name="Liolios K."/>
            <person name="Pagani I."/>
            <person name="Ivanova N."/>
            <person name="Ovchinikova G."/>
            <person name="Pati A."/>
            <person name="Chen A."/>
            <person name="Palaniappan K."/>
            <person name="Land M."/>
            <person name="Hauser L."/>
            <person name="Jeffries C.D."/>
            <person name="Detter J.C."/>
            <person name="Brambilla E.M."/>
            <person name="Rohde M."/>
            <person name="Spring S."/>
            <person name="Goker M."/>
            <person name="Woyke T."/>
            <person name="Bristow J."/>
            <person name="Eisen J.A."/>
            <person name="Markowitz V."/>
            <person name="Hugenholtz P."/>
            <person name="Kyrpides N.C."/>
            <person name="Klenk H.P."/>
            <person name="Mavromatis K."/>
        </authorList>
    </citation>
    <scope>NUCLEOTIDE SEQUENCE [LARGE SCALE GENOMIC DNA]</scope>
    <source>
        <strain evidence="5">ATCC 700847 / DSM 10411 / MH2</strain>
    </source>
</reference>
<evidence type="ECO:0000256" key="1">
    <source>
        <dbReference type="ARBA" id="ARBA00004613"/>
    </source>
</evidence>
<dbReference type="Proteomes" id="UP000008139">
    <property type="component" value="Chromosome"/>
</dbReference>
<dbReference type="PANTHER" id="PTHR34216">
    <property type="match status" value="1"/>
</dbReference>
<dbReference type="Gene3D" id="3.20.20.370">
    <property type="entry name" value="Glycoside hydrolase/deacetylase"/>
    <property type="match status" value="1"/>
</dbReference>
<dbReference type="RefSeq" id="WP_013681357.1">
    <property type="nucleotide sequence ID" value="NC_015318.1"/>
</dbReference>
<keyword evidence="2" id="KW-0732">Signal</keyword>
<dbReference type="KEGG" id="hmr:Hipma_0336"/>
<evidence type="ECO:0000313" key="5">
    <source>
        <dbReference type="Proteomes" id="UP000008139"/>
    </source>
</evidence>
<dbReference type="OrthoDB" id="9776235at2"/>
<reference evidence="5" key="2">
    <citation type="submission" date="2011-03" db="EMBL/GenBank/DDBJ databases">
        <title>The complete genome of Hippea maritima DSM 10411.</title>
        <authorList>
            <consortium name="US DOE Joint Genome Institute (JGI-PGF)"/>
            <person name="Lucas S."/>
            <person name="Copeland A."/>
            <person name="Lapidus A."/>
            <person name="Bruce D."/>
            <person name="Goodwin L."/>
            <person name="Pitluck S."/>
            <person name="Peters L."/>
            <person name="Kyrpides N."/>
            <person name="Mavromatis K."/>
            <person name="Pagani I."/>
            <person name="Ivanova N."/>
            <person name="Mikhailova N."/>
            <person name="Lu M."/>
            <person name="Detter J.C."/>
            <person name="Tapia R."/>
            <person name="Han C."/>
            <person name="Land M."/>
            <person name="Hauser L."/>
            <person name="Markowitz V."/>
            <person name="Cheng J.-F."/>
            <person name="Hugenholtz P."/>
            <person name="Woyke T."/>
            <person name="Wu D."/>
            <person name="Spring S."/>
            <person name="Schroeder M."/>
            <person name="Brambilla E."/>
            <person name="Klenk H.-P."/>
            <person name="Eisen J.A."/>
        </authorList>
    </citation>
    <scope>NUCLEOTIDE SEQUENCE [LARGE SCALE GENOMIC DNA]</scope>
    <source>
        <strain evidence="5">ATCC 700847 / DSM 10411 / MH2</strain>
    </source>
</reference>
<evidence type="ECO:0000256" key="2">
    <source>
        <dbReference type="ARBA" id="ARBA00022729"/>
    </source>
</evidence>
<dbReference type="STRING" id="760142.Hipma_0336"/>
<keyword evidence="5" id="KW-1185">Reference proteome</keyword>
<protein>
    <submittedName>
        <fullName evidence="4">Polysaccharide deacetylase</fullName>
    </submittedName>
</protein>
<dbReference type="CDD" id="cd10969">
    <property type="entry name" value="CE4_Ecf1_like_5s"/>
    <property type="match status" value="1"/>
</dbReference>
<dbReference type="InParanoid" id="F2LTI8"/>
<dbReference type="eggNOG" id="COG0726">
    <property type="taxonomic scope" value="Bacteria"/>
</dbReference>
<dbReference type="HOGENOM" id="CLU_030024_3_0_7"/>
<dbReference type="InterPro" id="IPR002509">
    <property type="entry name" value="NODB_dom"/>
</dbReference>
<dbReference type="GO" id="GO:0016810">
    <property type="term" value="F:hydrolase activity, acting on carbon-nitrogen (but not peptide) bonds"/>
    <property type="evidence" value="ECO:0007669"/>
    <property type="project" value="InterPro"/>
</dbReference>
<organism evidence="4 5">
    <name type="scientific">Hippea maritima (strain ATCC 700847 / DSM 10411 / MH2)</name>
    <dbReference type="NCBI Taxonomy" id="760142"/>
    <lineage>
        <taxon>Bacteria</taxon>
        <taxon>Pseudomonadati</taxon>
        <taxon>Campylobacterota</taxon>
        <taxon>Desulfurellia</taxon>
        <taxon>Desulfurellales</taxon>
        <taxon>Hippeaceae</taxon>
        <taxon>Hippea</taxon>
    </lineage>
</organism>
<dbReference type="Pfam" id="PF01522">
    <property type="entry name" value="Polysacc_deac_1"/>
    <property type="match status" value="1"/>
</dbReference>
<sequence>MQTSIPVLLYHHINYDDDVLSIPPELFEEQLKFLKAEGYESITKEQLGEYLQNGKKSWKDKAILITFDDGYLDTWVYAYPLLKKYGFKAMAFIVTWTIEEDEYCGFNLEDYWNGKIKKENIPNCSSTYSIDNGYKIKTVRRLCWEEVREMERSGIIDMQPHSKTHRKIYASDKIIDFNHPKDKLSAWTMVKGDERFGTPDFERKPELAGREFTADEELRNRLYQHVMDNGFISFFKKTNWKNELFKIVDEYKKEKGTDKIGEFESEEEQRRRIKAELEVAKGEVGYEVRKRCTAFSWPWGAYIPLSLEIAKEVGFQYLFTTKPGSNSPGDSPFEIKRFGVWKKDLDWFKSRVRLYSKKLLSKAYGAVYRKI</sequence>
<dbReference type="InterPro" id="IPR051398">
    <property type="entry name" value="Polysacch_Deacetylase"/>
</dbReference>
<accession>F2LTI8</accession>
<gene>
    <name evidence="4" type="ordered locus">Hipma_0336</name>
</gene>
<dbReference type="SUPFAM" id="SSF88713">
    <property type="entry name" value="Glycoside hydrolase/deacetylase"/>
    <property type="match status" value="1"/>
</dbReference>
<evidence type="ECO:0000259" key="3">
    <source>
        <dbReference type="Pfam" id="PF01522"/>
    </source>
</evidence>
<dbReference type="InterPro" id="IPR011330">
    <property type="entry name" value="Glyco_hydro/deAcase_b/a-brl"/>
</dbReference>
<dbReference type="PANTHER" id="PTHR34216:SF3">
    <property type="entry name" value="POLY-BETA-1,6-N-ACETYL-D-GLUCOSAMINE N-DEACETYLASE"/>
    <property type="match status" value="1"/>
</dbReference>
<dbReference type="GO" id="GO:0005975">
    <property type="term" value="P:carbohydrate metabolic process"/>
    <property type="evidence" value="ECO:0007669"/>
    <property type="project" value="InterPro"/>
</dbReference>
<dbReference type="AlphaFoldDB" id="F2LTI8"/>
<dbReference type="GO" id="GO:0005576">
    <property type="term" value="C:extracellular region"/>
    <property type="evidence" value="ECO:0007669"/>
    <property type="project" value="UniProtKB-SubCell"/>
</dbReference>
<evidence type="ECO:0000313" key="4">
    <source>
        <dbReference type="EMBL" id="AEA33313.1"/>
    </source>
</evidence>
<comment type="subcellular location">
    <subcellularLocation>
        <location evidence="1">Secreted</location>
    </subcellularLocation>
</comment>
<proteinExistence type="predicted"/>